<dbReference type="Pfam" id="PF14507">
    <property type="entry name" value="CppA_C"/>
    <property type="match status" value="1"/>
</dbReference>
<evidence type="ECO:0000259" key="2">
    <source>
        <dbReference type="Pfam" id="PF14507"/>
    </source>
</evidence>
<gene>
    <name evidence="3" type="ORF">SR187_1130</name>
</gene>
<evidence type="ECO:0000259" key="1">
    <source>
        <dbReference type="Pfam" id="PF14506"/>
    </source>
</evidence>
<dbReference type="Gene3D" id="3.10.180.40">
    <property type="entry name" value="C3-degrading proteinase like domains"/>
    <property type="match status" value="1"/>
</dbReference>
<dbReference type="Gene3D" id="3.10.180.10">
    <property type="entry name" value="2,3-Dihydroxybiphenyl 1,2-Dioxygenase, domain 1"/>
    <property type="match status" value="1"/>
</dbReference>
<dbReference type="RefSeq" id="WP_120171245.1">
    <property type="nucleotide sequence ID" value="NZ_AP018400.1"/>
</dbReference>
<evidence type="ECO:0000313" key="4">
    <source>
        <dbReference type="Proteomes" id="UP000269331"/>
    </source>
</evidence>
<dbReference type="GeneID" id="52228805"/>
<reference evidence="3 4" key="1">
    <citation type="journal article" date="2018" name="Genome Biol. Evol.">
        <title>Complete Genome Sequence of Streptococcus ruminantium sp. nov. GUT-187T (=DSM 104980T =JCM 31869T), the Type Strain of S. ruminantium, and Comparison with Genome Sequences of Streptococcus suis Strains.</title>
        <authorList>
            <person name="Tohya M."/>
            <person name="Sekizaki T."/>
            <person name="Miyoshi-Akiyama T."/>
        </authorList>
    </citation>
    <scope>NUCLEOTIDE SEQUENCE [LARGE SCALE GENOMIC DNA]</scope>
    <source>
        <strain evidence="3 4">GUT187T</strain>
    </source>
</reference>
<evidence type="ECO:0000313" key="3">
    <source>
        <dbReference type="EMBL" id="BBA91857.1"/>
    </source>
</evidence>
<dbReference type="OrthoDB" id="2232397at2"/>
<dbReference type="KEGG" id="srq:SR187_1130"/>
<organism evidence="3 4">
    <name type="scientific">Streptococcus ruminantium</name>
    <dbReference type="NCBI Taxonomy" id="1917441"/>
    <lineage>
        <taxon>Bacteria</taxon>
        <taxon>Bacillati</taxon>
        <taxon>Bacillota</taxon>
        <taxon>Bacilli</taxon>
        <taxon>Lactobacillales</taxon>
        <taxon>Streptococcaceae</taxon>
        <taxon>Streptococcus</taxon>
    </lineage>
</organism>
<dbReference type="Proteomes" id="UP000269331">
    <property type="component" value="Chromosome"/>
</dbReference>
<dbReference type="AlphaFoldDB" id="A0A2Z5TKD1"/>
<dbReference type="InterPro" id="IPR032703">
    <property type="entry name" value="CppA_C"/>
</dbReference>
<dbReference type="Pfam" id="PF14506">
    <property type="entry name" value="CppA_N"/>
    <property type="match status" value="1"/>
</dbReference>
<dbReference type="InterPro" id="IPR032702">
    <property type="entry name" value="CppA_N"/>
</dbReference>
<accession>A0A2Z5TKD1</accession>
<feature type="domain" description="CppA N-terminal" evidence="1">
    <location>
        <begin position="9"/>
        <end position="128"/>
    </location>
</feature>
<protein>
    <submittedName>
        <fullName evidence="3">Chemotaxis protein</fullName>
    </submittedName>
</protein>
<name>A0A2Z5TKD1_9STRE</name>
<dbReference type="SUPFAM" id="SSF54593">
    <property type="entry name" value="Glyoxalase/Bleomycin resistance protein/Dihydroxybiphenyl dioxygenase"/>
    <property type="match status" value="1"/>
</dbReference>
<feature type="domain" description="CppA C-terminal" evidence="2">
    <location>
        <begin position="143"/>
        <end position="240"/>
    </location>
</feature>
<dbReference type="InterPro" id="IPR029068">
    <property type="entry name" value="Glyas_Bleomycin-R_OHBP_Dase"/>
</dbReference>
<proteinExistence type="predicted"/>
<sequence length="242" mass="27282">MLRKNEAIVPVLRINNRAINLVFLEEHLGMKNKLEDGPFAELGDSSEVKLVLMESPGTRTRAVRGTKKLNKIVIKVDNASEIETLLAQGTPFSKLYQGQNGYAFEAVSPEGDTFLLYAEDSVADLKEILPPVPFIAQEEFSGLTTFTVESIWINTPQPSTSQAFYQAILPNQTFLRFVQAEGVDLLAPAEQVWDLDSVRFPVEQSFAWTDLESRLTDPFFKDRKETFIQTVDPSGIECWFEK</sequence>
<dbReference type="EMBL" id="AP018400">
    <property type="protein sequence ID" value="BBA91857.1"/>
    <property type="molecule type" value="Genomic_DNA"/>
</dbReference>